<keyword evidence="5" id="KW-1185">Reference proteome</keyword>
<protein>
    <submittedName>
        <fullName evidence="4">Uncharacterized membrane protein (DUF4010 family)</fullName>
    </submittedName>
</protein>
<evidence type="ECO:0000313" key="4">
    <source>
        <dbReference type="EMBL" id="TDT42956.1"/>
    </source>
</evidence>
<feature type="transmembrane region" description="Helical" evidence="1">
    <location>
        <begin position="276"/>
        <end position="295"/>
    </location>
</feature>
<comment type="caution">
    <text evidence="4">The sequence shown here is derived from an EMBL/GenBank/DDBJ whole genome shotgun (WGS) entry which is preliminary data.</text>
</comment>
<dbReference type="Proteomes" id="UP000295830">
    <property type="component" value="Unassembled WGS sequence"/>
</dbReference>
<dbReference type="AlphaFoldDB" id="A0A4R7JY13"/>
<feature type="domain" description="DUF4010" evidence="3">
    <location>
        <begin position="191"/>
        <end position="400"/>
    </location>
</feature>
<dbReference type="RefSeq" id="WP_133735064.1">
    <property type="nucleotide sequence ID" value="NZ_SOAX01000002.1"/>
</dbReference>
<reference evidence="4 5" key="1">
    <citation type="submission" date="2019-03" db="EMBL/GenBank/DDBJ databases">
        <title>Genomic Encyclopedia of Type Strains, Phase IV (KMG-IV): sequencing the most valuable type-strain genomes for metagenomic binning, comparative biology and taxonomic classification.</title>
        <authorList>
            <person name="Goeker M."/>
        </authorList>
    </citation>
    <scope>NUCLEOTIDE SEQUENCE [LARGE SCALE GENOMIC DNA]</scope>
    <source>
        <strain evidence="4 5">DSM 15505</strain>
    </source>
</reference>
<dbReference type="PANTHER" id="PTHR39084">
    <property type="entry name" value="MEMBRANE PROTEIN-RELATED"/>
    <property type="match status" value="1"/>
</dbReference>
<feature type="transmembrane region" description="Helical" evidence="1">
    <location>
        <begin position="186"/>
        <end position="206"/>
    </location>
</feature>
<feature type="transmembrane region" description="Helical" evidence="1">
    <location>
        <begin position="46"/>
        <end position="64"/>
    </location>
</feature>
<dbReference type="OrthoDB" id="9813718at2"/>
<dbReference type="Pfam" id="PF13194">
    <property type="entry name" value="DUF4010"/>
    <property type="match status" value="1"/>
</dbReference>
<sequence length="426" mass="45447">MEDLFEQFITTNRDALHLIVALLLGTLIGIQRGWQARDRGPGERVAGIRTHALTALLGGVGALLSRELSASIFPVLLVALMLLNLTAYWIRAPSTGDYSITGIIGLTLTFCFGGMAVGVDVTLATALAVITALILDNKEEIHGLLNKLQANELDAGFKLLLITVVVLPLLPNRAMGPGGVLNPYEIWWLVVLIASISFVGYFAIRMGGPGKGILFTSLFAGLSSSTALTLHFSRQARQTPVLSPQLAAGILIACGTMFPRILIYCGIINPALLPSLVVPVIAMALMLYVPAGLIWHRNRESLQVDQPMLNRNPLDLKPALFFGVVLTLILLVGHWLSDWFGDAGIYMLAATSGIADVDAITLSLTRMSESAITTHTAVIGIVIASSVNNLVKATMAWFIGPQALGRRVGVPMGLSLLVGLGAGWMI</sequence>
<feature type="transmembrane region" description="Helical" evidence="1">
    <location>
        <begin position="212"/>
        <end position="233"/>
    </location>
</feature>
<evidence type="ECO:0000256" key="1">
    <source>
        <dbReference type="SAM" id="Phobius"/>
    </source>
</evidence>
<dbReference type="InterPro" id="IPR025105">
    <property type="entry name" value="DUF4010"/>
</dbReference>
<proteinExistence type="predicted"/>
<keyword evidence="1" id="KW-0812">Transmembrane</keyword>
<feature type="transmembrane region" description="Helical" evidence="1">
    <location>
        <begin position="70"/>
        <end position="90"/>
    </location>
</feature>
<feature type="transmembrane region" description="Helical" evidence="1">
    <location>
        <begin position="15"/>
        <end position="34"/>
    </location>
</feature>
<gene>
    <name evidence="4" type="ORF">DES49_0758</name>
</gene>
<organism evidence="4 5">
    <name type="scientific">Halospina denitrificans</name>
    <dbReference type="NCBI Taxonomy" id="332522"/>
    <lineage>
        <taxon>Bacteria</taxon>
        <taxon>Pseudomonadati</taxon>
        <taxon>Pseudomonadota</taxon>
        <taxon>Gammaproteobacteria</taxon>
        <taxon>Halospina</taxon>
    </lineage>
</organism>
<feature type="transmembrane region" description="Helical" evidence="1">
    <location>
        <begin position="102"/>
        <end position="135"/>
    </location>
</feature>
<dbReference type="Pfam" id="PF02308">
    <property type="entry name" value="MgtC"/>
    <property type="match status" value="1"/>
</dbReference>
<evidence type="ECO:0000259" key="3">
    <source>
        <dbReference type="Pfam" id="PF13194"/>
    </source>
</evidence>
<feature type="transmembrane region" description="Helical" evidence="1">
    <location>
        <begin position="155"/>
        <end position="174"/>
    </location>
</feature>
<evidence type="ECO:0000313" key="5">
    <source>
        <dbReference type="Proteomes" id="UP000295830"/>
    </source>
</evidence>
<dbReference type="PANTHER" id="PTHR39084:SF1">
    <property type="entry name" value="DUF4010 DOMAIN-CONTAINING PROTEIN"/>
    <property type="match status" value="1"/>
</dbReference>
<evidence type="ECO:0000259" key="2">
    <source>
        <dbReference type="Pfam" id="PF02308"/>
    </source>
</evidence>
<feature type="transmembrane region" description="Helical" evidence="1">
    <location>
        <begin position="405"/>
        <end position="425"/>
    </location>
</feature>
<feature type="transmembrane region" description="Helical" evidence="1">
    <location>
        <begin position="377"/>
        <end position="399"/>
    </location>
</feature>
<dbReference type="InterPro" id="IPR049177">
    <property type="entry name" value="MgtC_SapB_SrpB_YhiD_N"/>
</dbReference>
<name>A0A4R7JY13_9GAMM</name>
<feature type="domain" description="MgtC/SapB/SrpB/YhiD N-terminal" evidence="2">
    <location>
        <begin position="18"/>
        <end position="142"/>
    </location>
</feature>
<feature type="transmembrane region" description="Helical" evidence="1">
    <location>
        <begin position="316"/>
        <end position="337"/>
    </location>
</feature>
<keyword evidence="1" id="KW-1133">Transmembrane helix</keyword>
<dbReference type="EMBL" id="SOAX01000002">
    <property type="protein sequence ID" value="TDT42956.1"/>
    <property type="molecule type" value="Genomic_DNA"/>
</dbReference>
<feature type="transmembrane region" description="Helical" evidence="1">
    <location>
        <begin position="245"/>
        <end position="264"/>
    </location>
</feature>
<keyword evidence="1" id="KW-0472">Membrane</keyword>
<accession>A0A4R7JY13</accession>